<feature type="transmembrane region" description="Helical" evidence="2">
    <location>
        <begin position="211"/>
        <end position="234"/>
    </location>
</feature>
<sequence length="379" mass="41592">MWSHVYRSFSRSKPLAACSWSARRSPVSCSSLSASSRLVHTSSTNPRHLYCKCRGLKLDCLVKLMSEASSCSWKTRRSVGQLQRYPRTVSAAAAASDDEAPSDHSGNAPTRGADVDNDDLSSQKFIIIEGRDTVEDFAKLQLQEIAENITRRRNKIFLLMEEVRRLRIQQRLRKAENRINGHSDSEEEDDMQEYPSSIPLLPPLTMNDLKLYYLTYFSLVALVIVFGGIFAPMLELKLGLGGTSYAEFIHSMHLPDQLSQVDPIVASFSGGALGVISALMVVEVNNVKVQEKKKCKYCSGTGYLTCGRCSGSGTVLEAEATSVLASGGDTKRTTTSVINPSVQARCSYCSGVGKVMCTSCLCTGRAMATEHDLRIDPFV</sequence>
<dbReference type="GO" id="GO:0050821">
    <property type="term" value="P:protein stabilization"/>
    <property type="evidence" value="ECO:0007669"/>
    <property type="project" value="EnsemblPlants"/>
</dbReference>
<organism evidence="3 4">
    <name type="scientific">Chara braunii</name>
    <name type="common">Braun's stonewort</name>
    <dbReference type="NCBI Taxonomy" id="69332"/>
    <lineage>
        <taxon>Eukaryota</taxon>
        <taxon>Viridiplantae</taxon>
        <taxon>Streptophyta</taxon>
        <taxon>Charophyceae</taxon>
        <taxon>Charales</taxon>
        <taxon>Characeae</taxon>
        <taxon>Chara</taxon>
    </lineage>
</organism>
<keyword evidence="2" id="KW-0812">Transmembrane</keyword>
<evidence type="ECO:0000313" key="4">
    <source>
        <dbReference type="Proteomes" id="UP000265515"/>
    </source>
</evidence>
<dbReference type="SUPFAM" id="SSF57938">
    <property type="entry name" value="DnaJ/Hsp40 cysteine-rich domain"/>
    <property type="match status" value="1"/>
</dbReference>
<dbReference type="PANTHER" id="PTHR15852">
    <property type="entry name" value="PLASTID TRANSCRIPTIONALLY ACTIVE PROTEIN"/>
    <property type="match status" value="1"/>
</dbReference>
<dbReference type="GO" id="GO:0009658">
    <property type="term" value="P:chloroplast organization"/>
    <property type="evidence" value="ECO:0007669"/>
    <property type="project" value="EnsemblPlants"/>
</dbReference>
<dbReference type="GO" id="GO:0009704">
    <property type="term" value="P:de-etiolation"/>
    <property type="evidence" value="ECO:0007669"/>
    <property type="project" value="EnsemblPlants"/>
</dbReference>
<keyword evidence="4" id="KW-1185">Reference proteome</keyword>
<dbReference type="InterPro" id="IPR036410">
    <property type="entry name" value="HSP_DnaJ_Cys-rich_dom_sf"/>
</dbReference>
<evidence type="ECO:0000256" key="1">
    <source>
        <dbReference type="SAM" id="MobiDB-lite"/>
    </source>
</evidence>
<dbReference type="STRING" id="69332.A0A388L100"/>
<dbReference type="AlphaFoldDB" id="A0A388L100"/>
<gene>
    <name evidence="3" type="ORF">CBR_g21203</name>
</gene>
<reference evidence="3 4" key="1">
    <citation type="journal article" date="2018" name="Cell">
        <title>The Chara Genome: Secondary Complexity and Implications for Plant Terrestrialization.</title>
        <authorList>
            <person name="Nishiyama T."/>
            <person name="Sakayama H."/>
            <person name="Vries J.D."/>
            <person name="Buschmann H."/>
            <person name="Saint-Marcoux D."/>
            <person name="Ullrich K.K."/>
            <person name="Haas F.B."/>
            <person name="Vanderstraeten L."/>
            <person name="Becker D."/>
            <person name="Lang D."/>
            <person name="Vosolsobe S."/>
            <person name="Rombauts S."/>
            <person name="Wilhelmsson P.K.I."/>
            <person name="Janitza P."/>
            <person name="Kern R."/>
            <person name="Heyl A."/>
            <person name="Rumpler F."/>
            <person name="Villalobos L.I.A.C."/>
            <person name="Clay J.M."/>
            <person name="Skokan R."/>
            <person name="Toyoda A."/>
            <person name="Suzuki Y."/>
            <person name="Kagoshima H."/>
            <person name="Schijlen E."/>
            <person name="Tajeshwar N."/>
            <person name="Catarino B."/>
            <person name="Hetherington A.J."/>
            <person name="Saltykova A."/>
            <person name="Bonnot C."/>
            <person name="Breuninger H."/>
            <person name="Symeonidi A."/>
            <person name="Radhakrishnan G.V."/>
            <person name="Van Nieuwerburgh F."/>
            <person name="Deforce D."/>
            <person name="Chang C."/>
            <person name="Karol K.G."/>
            <person name="Hedrich R."/>
            <person name="Ulvskov P."/>
            <person name="Glockner G."/>
            <person name="Delwiche C.F."/>
            <person name="Petrasek J."/>
            <person name="Van de Peer Y."/>
            <person name="Friml J."/>
            <person name="Beilby M."/>
            <person name="Dolan L."/>
            <person name="Kohara Y."/>
            <person name="Sugano S."/>
            <person name="Fujiyama A."/>
            <person name="Delaux P.-M."/>
            <person name="Quint M."/>
            <person name="TheiBen G."/>
            <person name="Hagemann M."/>
            <person name="Harholt J."/>
            <person name="Dunand C."/>
            <person name="Zachgo S."/>
            <person name="Langdale J."/>
            <person name="Maumus F."/>
            <person name="Straeten D.V.D."/>
            <person name="Gould S.B."/>
            <person name="Rensing S.A."/>
        </authorList>
    </citation>
    <scope>NUCLEOTIDE SEQUENCE [LARGE SCALE GENOMIC DNA]</scope>
    <source>
        <strain evidence="3 4">S276</strain>
    </source>
</reference>
<feature type="region of interest" description="Disordered" evidence="1">
    <location>
        <begin position="90"/>
        <end position="117"/>
    </location>
</feature>
<dbReference type="Proteomes" id="UP000265515">
    <property type="component" value="Unassembled WGS sequence"/>
</dbReference>
<accession>A0A388L100</accession>
<evidence type="ECO:0000256" key="2">
    <source>
        <dbReference type="SAM" id="Phobius"/>
    </source>
</evidence>
<comment type="caution">
    <text evidence="3">The sequence shown here is derived from an EMBL/GenBank/DDBJ whole genome shotgun (WGS) entry which is preliminary data.</text>
</comment>
<keyword evidence="2" id="KW-1133">Transmembrane helix</keyword>
<feature type="transmembrane region" description="Helical" evidence="2">
    <location>
        <begin position="264"/>
        <end position="284"/>
    </location>
</feature>
<dbReference type="GO" id="GO:1904143">
    <property type="term" value="P:positive regulation of carotenoid biosynthetic process"/>
    <property type="evidence" value="ECO:0007669"/>
    <property type="project" value="EnsemblPlants"/>
</dbReference>
<dbReference type="GO" id="GO:0005634">
    <property type="term" value="C:nucleus"/>
    <property type="evidence" value="ECO:0007669"/>
    <property type="project" value="EnsemblPlants"/>
</dbReference>
<dbReference type="GO" id="GO:0009507">
    <property type="term" value="C:chloroplast"/>
    <property type="evidence" value="ECO:0007669"/>
    <property type="project" value="EnsemblPlants"/>
</dbReference>
<dbReference type="EMBL" id="BFEA01000234">
    <property type="protein sequence ID" value="GBG75961.1"/>
    <property type="molecule type" value="Genomic_DNA"/>
</dbReference>
<name>A0A388L100_CHABU</name>
<dbReference type="Gramene" id="GBG75961">
    <property type="protein sequence ID" value="GBG75961"/>
    <property type="gene ID" value="CBR_g21203"/>
</dbReference>
<dbReference type="PANTHER" id="PTHR15852:SF8">
    <property type="entry name" value="PROTEIN ORANGE-LIKE, CHLOROPLASTIC"/>
    <property type="match status" value="1"/>
</dbReference>
<keyword evidence="2" id="KW-0472">Membrane</keyword>
<protein>
    <submittedName>
        <fullName evidence="3">Uncharacterized protein</fullName>
    </submittedName>
</protein>
<evidence type="ECO:0000313" key="3">
    <source>
        <dbReference type="EMBL" id="GBG75961.1"/>
    </source>
</evidence>
<proteinExistence type="predicted"/>
<dbReference type="OrthoDB" id="201720at2759"/>
<dbReference type="OMA" id="CASECRF"/>